<evidence type="ECO:0000313" key="4">
    <source>
        <dbReference type="Proteomes" id="UP001189429"/>
    </source>
</evidence>
<dbReference type="SMART" id="SM01411">
    <property type="entry name" value="Ephrin_rec_like"/>
    <property type="match status" value="3"/>
</dbReference>
<dbReference type="Gene3D" id="2.10.50.10">
    <property type="entry name" value="Tumor Necrosis Factor Receptor, subunit A, domain 2"/>
    <property type="match status" value="3"/>
</dbReference>
<feature type="transmembrane region" description="Helical" evidence="1">
    <location>
        <begin position="328"/>
        <end position="348"/>
    </location>
</feature>
<feature type="domain" description="Tyrosine-protein kinase ephrin type A/B receptor-like" evidence="2">
    <location>
        <begin position="122"/>
        <end position="162"/>
    </location>
</feature>
<name>A0ABN9PQS6_9DINO</name>
<gene>
    <name evidence="3" type="ORF">PCOR1329_LOCUS4584</name>
</gene>
<protein>
    <recommendedName>
        <fullName evidence="2">Tyrosine-protein kinase ephrin type A/B receptor-like domain-containing protein</fullName>
    </recommendedName>
</protein>
<accession>A0ABN9PQS6</accession>
<dbReference type="PANTHER" id="PTHR46967:SF2">
    <property type="entry name" value="SUSHI, VON WILLEBRAND FACTOR TYPE A, EGF AND PENTRAXIN DOMAIN-CONTAINING PROTEIN 1-LIKE"/>
    <property type="match status" value="1"/>
</dbReference>
<comment type="caution">
    <text evidence="3">The sequence shown here is derived from an EMBL/GenBank/DDBJ whole genome shotgun (WGS) entry which is preliminary data.</text>
</comment>
<proteinExistence type="predicted"/>
<dbReference type="InterPro" id="IPR011641">
    <property type="entry name" value="Tyr-kin_ephrin_A/B_rcpt-like"/>
</dbReference>
<evidence type="ECO:0000259" key="2">
    <source>
        <dbReference type="Pfam" id="PF07699"/>
    </source>
</evidence>
<dbReference type="PANTHER" id="PTHR46967">
    <property type="entry name" value="INSULIN-LIKE GROWTH FACTOR BINDING PROTEIN,N-TERMINAL"/>
    <property type="match status" value="1"/>
</dbReference>
<dbReference type="Pfam" id="PF07699">
    <property type="entry name" value="Ephrin_rec_like"/>
    <property type="match status" value="2"/>
</dbReference>
<dbReference type="Proteomes" id="UP001189429">
    <property type="component" value="Unassembled WGS sequence"/>
</dbReference>
<sequence length="374" mass="38187">ERILPMDFFNWQSGSLEASRVARWSLTSGYAWQIGQEIQWPGGARAVIQDAAHPPSLPSGALPECGADEYYSTAEQQCTPECPAGEEPDEAGACRACAAGTFKPSAGQRACQNCTAGRVAAASGSRLCSECGPGTFQGAEGQEECSQCPAGSFAAAAASTACLACAPGSRAAAAGAPSCEPCLVGYYQELPGRSECTRCPAGITSEWTLVEGRRQWVPVEGASGPSACGCAAGTRSDGGGGCVSCGTKETTGVICRGKDDVVIAEGFFAEDSSLSVYQCFGDSARCVGGPPGATCADGRTGITCSMCQRGMKRGKGGVCNPCTITTTIIFAAAIAGGLSGLLLMYLVIDSRGTAQQRGVWRTCCSCVRSSSVSH</sequence>
<evidence type="ECO:0000256" key="1">
    <source>
        <dbReference type="SAM" id="Phobius"/>
    </source>
</evidence>
<reference evidence="3" key="1">
    <citation type="submission" date="2023-10" db="EMBL/GenBank/DDBJ databases">
        <authorList>
            <person name="Chen Y."/>
            <person name="Shah S."/>
            <person name="Dougan E. K."/>
            <person name="Thang M."/>
            <person name="Chan C."/>
        </authorList>
    </citation>
    <scope>NUCLEOTIDE SEQUENCE [LARGE SCALE GENOMIC DNA]</scope>
</reference>
<feature type="domain" description="Tyrosine-protein kinase ephrin type A/B receptor-like" evidence="2">
    <location>
        <begin position="174"/>
        <end position="204"/>
    </location>
</feature>
<dbReference type="InterPro" id="IPR009030">
    <property type="entry name" value="Growth_fac_rcpt_cys_sf"/>
</dbReference>
<keyword evidence="1" id="KW-1133">Transmembrane helix</keyword>
<keyword evidence="4" id="KW-1185">Reference proteome</keyword>
<evidence type="ECO:0000313" key="3">
    <source>
        <dbReference type="EMBL" id="CAK0794675.1"/>
    </source>
</evidence>
<keyword evidence="1" id="KW-0812">Transmembrane</keyword>
<feature type="non-terminal residue" evidence="3">
    <location>
        <position position="1"/>
    </location>
</feature>
<keyword evidence="1" id="KW-0472">Membrane</keyword>
<dbReference type="EMBL" id="CAUYUJ010001188">
    <property type="protein sequence ID" value="CAK0794675.1"/>
    <property type="molecule type" value="Genomic_DNA"/>
</dbReference>
<dbReference type="SUPFAM" id="SSF57184">
    <property type="entry name" value="Growth factor receptor domain"/>
    <property type="match status" value="1"/>
</dbReference>
<organism evidence="3 4">
    <name type="scientific">Prorocentrum cordatum</name>
    <dbReference type="NCBI Taxonomy" id="2364126"/>
    <lineage>
        <taxon>Eukaryota</taxon>
        <taxon>Sar</taxon>
        <taxon>Alveolata</taxon>
        <taxon>Dinophyceae</taxon>
        <taxon>Prorocentrales</taxon>
        <taxon>Prorocentraceae</taxon>
        <taxon>Prorocentrum</taxon>
    </lineage>
</organism>